<keyword evidence="1" id="KW-0472">Membrane</keyword>
<keyword evidence="1" id="KW-0812">Transmembrane</keyword>
<dbReference type="AlphaFoldDB" id="A0A0G0PZD3"/>
<evidence type="ECO:0000256" key="1">
    <source>
        <dbReference type="SAM" id="Phobius"/>
    </source>
</evidence>
<dbReference type="Proteomes" id="UP000034793">
    <property type="component" value="Unassembled WGS sequence"/>
</dbReference>
<protein>
    <submittedName>
        <fullName evidence="2">Uncharacterized protein</fullName>
    </submittedName>
</protein>
<gene>
    <name evidence="2" type="ORF">UT61_C0006G0002</name>
</gene>
<feature type="transmembrane region" description="Helical" evidence="1">
    <location>
        <begin position="111"/>
        <end position="137"/>
    </location>
</feature>
<reference evidence="2 3" key="1">
    <citation type="journal article" date="2015" name="Nature">
        <title>rRNA introns, odd ribosomes, and small enigmatic genomes across a large radiation of phyla.</title>
        <authorList>
            <person name="Brown C.T."/>
            <person name="Hug L.A."/>
            <person name="Thomas B.C."/>
            <person name="Sharon I."/>
            <person name="Castelle C.J."/>
            <person name="Singh A."/>
            <person name="Wilkins M.J."/>
            <person name="Williams K.H."/>
            <person name="Banfield J.F."/>
        </authorList>
    </citation>
    <scope>NUCLEOTIDE SEQUENCE [LARGE SCALE GENOMIC DNA]</scope>
</reference>
<proteinExistence type="predicted"/>
<keyword evidence="1" id="KW-1133">Transmembrane helix</keyword>
<sequence length="138" mass="15704">MNNNSRLNRKYLTLSAFFLTAVALSLFSSLIVINVGCGSVRILDCGYYAGFPVPYAKFDDKAFQLKGNKLIVSPTLYYKYKFSPIKNDQEFAKKFLSDGILMPFFLFDLSLYSVNIFSFILNIIIWLLPAGFLIGVFF</sequence>
<accession>A0A0G0PZD3</accession>
<dbReference type="EMBL" id="LBXL01000006">
    <property type="protein sequence ID" value="KKR30446.1"/>
    <property type="molecule type" value="Genomic_DNA"/>
</dbReference>
<evidence type="ECO:0000313" key="3">
    <source>
        <dbReference type="Proteomes" id="UP000034793"/>
    </source>
</evidence>
<evidence type="ECO:0000313" key="2">
    <source>
        <dbReference type="EMBL" id="KKR30446.1"/>
    </source>
</evidence>
<organism evidence="2 3">
    <name type="scientific">Candidatus Woesebacteria bacterium GW2011_GWA1_39_8</name>
    <dbReference type="NCBI Taxonomy" id="1618552"/>
    <lineage>
        <taxon>Bacteria</taxon>
        <taxon>Candidatus Woeseibacteriota</taxon>
    </lineage>
</organism>
<name>A0A0G0PZD3_9BACT</name>
<comment type="caution">
    <text evidence="2">The sequence shown here is derived from an EMBL/GenBank/DDBJ whole genome shotgun (WGS) entry which is preliminary data.</text>
</comment>
<feature type="transmembrane region" description="Helical" evidence="1">
    <location>
        <begin position="12"/>
        <end position="33"/>
    </location>
</feature>